<keyword evidence="5" id="KW-1185">Reference proteome</keyword>
<dbReference type="RefSeq" id="WP_117173602.1">
    <property type="nucleotide sequence ID" value="NZ_QFZK01000001.1"/>
</dbReference>
<proteinExistence type="predicted"/>
<feature type="chain" id="PRO_5017685344" evidence="3">
    <location>
        <begin position="21"/>
        <end position="405"/>
    </location>
</feature>
<feature type="region of interest" description="Disordered" evidence="1">
    <location>
        <begin position="356"/>
        <end position="380"/>
    </location>
</feature>
<evidence type="ECO:0000313" key="5">
    <source>
        <dbReference type="Proteomes" id="UP000260665"/>
    </source>
</evidence>
<protein>
    <submittedName>
        <fullName evidence="4">Uncharacterized protein</fullName>
    </submittedName>
</protein>
<keyword evidence="2" id="KW-1133">Transmembrane helix</keyword>
<dbReference type="Proteomes" id="UP000260665">
    <property type="component" value="Unassembled WGS sequence"/>
</dbReference>
<gene>
    <name evidence="4" type="ORF">DIC66_02280</name>
</gene>
<dbReference type="EMBL" id="QFZK01000001">
    <property type="protein sequence ID" value="RFO98728.1"/>
    <property type="molecule type" value="Genomic_DNA"/>
</dbReference>
<keyword evidence="2" id="KW-0472">Membrane</keyword>
<keyword evidence="3" id="KW-0732">Signal</keyword>
<organism evidence="4 5">
    <name type="scientific">Rhodoferax lacus</name>
    <dbReference type="NCBI Taxonomy" id="2184758"/>
    <lineage>
        <taxon>Bacteria</taxon>
        <taxon>Pseudomonadati</taxon>
        <taxon>Pseudomonadota</taxon>
        <taxon>Betaproteobacteria</taxon>
        <taxon>Burkholderiales</taxon>
        <taxon>Comamonadaceae</taxon>
        <taxon>Rhodoferax</taxon>
    </lineage>
</organism>
<evidence type="ECO:0000256" key="2">
    <source>
        <dbReference type="SAM" id="Phobius"/>
    </source>
</evidence>
<feature type="signal peptide" evidence="3">
    <location>
        <begin position="1"/>
        <end position="20"/>
    </location>
</feature>
<evidence type="ECO:0000256" key="3">
    <source>
        <dbReference type="SAM" id="SignalP"/>
    </source>
</evidence>
<keyword evidence="2" id="KW-0812">Transmembrane</keyword>
<sequence length="405" mass="42747">MRFKAVTLGFVLASTTLASAALTLGRARGAAWIGQPLELMVPVQVDPGQADGALCAEADVFHGDSRQDAGRVQVVVLPTDQPDTFNLKISSTSLIDEPVVTVYLRAGCSQKSSRKYVLLADFPSDTAAPLSRTAAPAVAQVPLVIPLEAPAATNAAAPNNSSASTTPKAIAKASKPTAPPPKEAQREQTAPKETNGEAIKQTVKETAKEAAPKKESPAKAAAPVDSAKPVAQGKPRLRLDPIETLNERVKTLESTTTGTTTQEDVARDGQKMQLLQNDLKTLLDQAVKNEASLLAMRERLEKAESDRVPVAIVYGLGALVVLCLGALAYLLTRRNRHPGWDQSELHASEATAGNNAMAAGKRVPGSKDVPNEQQGIDVDMVDMDDASFDQLMGQAGAANQKVQAR</sequence>
<accession>A0A3E1RH97</accession>
<name>A0A3E1RH97_9BURK</name>
<dbReference type="OrthoDB" id="9180424at2"/>
<feature type="transmembrane region" description="Helical" evidence="2">
    <location>
        <begin position="311"/>
        <end position="331"/>
    </location>
</feature>
<feature type="region of interest" description="Disordered" evidence="1">
    <location>
        <begin position="154"/>
        <end position="238"/>
    </location>
</feature>
<comment type="caution">
    <text evidence="4">The sequence shown here is derived from an EMBL/GenBank/DDBJ whole genome shotgun (WGS) entry which is preliminary data.</text>
</comment>
<dbReference type="AlphaFoldDB" id="A0A3E1RH97"/>
<evidence type="ECO:0000256" key="1">
    <source>
        <dbReference type="SAM" id="MobiDB-lite"/>
    </source>
</evidence>
<reference evidence="4 5" key="1">
    <citation type="submission" date="2018-05" db="EMBL/GenBank/DDBJ databases">
        <title>Rhodoferax soyangensis sp.nov., isolated from an oligotrophic freshwater lake.</title>
        <authorList>
            <person name="Park M."/>
        </authorList>
    </citation>
    <scope>NUCLEOTIDE SEQUENCE [LARGE SCALE GENOMIC DNA]</scope>
    <source>
        <strain evidence="4 5">IMCC26218</strain>
    </source>
</reference>
<evidence type="ECO:0000313" key="4">
    <source>
        <dbReference type="EMBL" id="RFO98728.1"/>
    </source>
</evidence>
<feature type="compositionally biased region" description="Low complexity" evidence="1">
    <location>
        <begin position="154"/>
        <end position="176"/>
    </location>
</feature>
<feature type="compositionally biased region" description="Basic and acidic residues" evidence="1">
    <location>
        <begin position="202"/>
        <end position="217"/>
    </location>
</feature>